<dbReference type="PANTHER" id="PTHR30349">
    <property type="entry name" value="PHAGE INTEGRASE-RELATED"/>
    <property type="match status" value="1"/>
</dbReference>
<keyword evidence="2" id="KW-0229">DNA integration</keyword>
<evidence type="ECO:0000256" key="3">
    <source>
        <dbReference type="ARBA" id="ARBA00023125"/>
    </source>
</evidence>
<feature type="domain" description="Tyr recombinase" evidence="6">
    <location>
        <begin position="110"/>
        <end position="292"/>
    </location>
</feature>
<name>A0ABX0XE74_9BACT</name>
<comment type="caution">
    <text evidence="8">The sequence shown here is derived from an EMBL/GenBank/DDBJ whole genome shotgun (WGS) entry which is preliminary data.</text>
</comment>
<evidence type="ECO:0000259" key="6">
    <source>
        <dbReference type="PROSITE" id="PS51898"/>
    </source>
</evidence>
<dbReference type="RefSeq" id="WP_168038662.1">
    <property type="nucleotide sequence ID" value="NZ_JAATJH010000005.1"/>
</dbReference>
<dbReference type="InterPro" id="IPR013762">
    <property type="entry name" value="Integrase-like_cat_sf"/>
</dbReference>
<keyword evidence="4" id="KW-0233">DNA recombination</keyword>
<evidence type="ECO:0000256" key="2">
    <source>
        <dbReference type="ARBA" id="ARBA00022908"/>
    </source>
</evidence>
<evidence type="ECO:0000313" key="9">
    <source>
        <dbReference type="Proteomes" id="UP000770785"/>
    </source>
</evidence>
<feature type="domain" description="Core-binding (CB)" evidence="7">
    <location>
        <begin position="7"/>
        <end position="86"/>
    </location>
</feature>
<dbReference type="EMBL" id="JAATJH010000005">
    <property type="protein sequence ID" value="NJC27502.1"/>
    <property type="molecule type" value="Genomic_DNA"/>
</dbReference>
<gene>
    <name evidence="8" type="ORF">GGR27_003019</name>
</gene>
<dbReference type="Gene3D" id="1.10.443.10">
    <property type="entry name" value="Intergrase catalytic core"/>
    <property type="match status" value="1"/>
</dbReference>
<dbReference type="CDD" id="cd00397">
    <property type="entry name" value="DNA_BRE_C"/>
    <property type="match status" value="1"/>
</dbReference>
<evidence type="ECO:0000256" key="1">
    <source>
        <dbReference type="ARBA" id="ARBA00008857"/>
    </source>
</evidence>
<dbReference type="Pfam" id="PF00589">
    <property type="entry name" value="Phage_integrase"/>
    <property type="match status" value="1"/>
</dbReference>
<dbReference type="Proteomes" id="UP000770785">
    <property type="component" value="Unassembled WGS sequence"/>
</dbReference>
<dbReference type="PROSITE" id="PS51900">
    <property type="entry name" value="CB"/>
    <property type="match status" value="1"/>
</dbReference>
<dbReference type="SUPFAM" id="SSF56349">
    <property type="entry name" value="DNA breaking-rejoining enzymes"/>
    <property type="match status" value="1"/>
</dbReference>
<dbReference type="InterPro" id="IPR011010">
    <property type="entry name" value="DNA_brk_join_enz"/>
</dbReference>
<organism evidence="8 9">
    <name type="scientific">Neolewinella antarctica</name>
    <dbReference type="NCBI Taxonomy" id="442734"/>
    <lineage>
        <taxon>Bacteria</taxon>
        <taxon>Pseudomonadati</taxon>
        <taxon>Bacteroidota</taxon>
        <taxon>Saprospiria</taxon>
        <taxon>Saprospirales</taxon>
        <taxon>Lewinellaceae</taxon>
        <taxon>Neolewinella</taxon>
    </lineage>
</organism>
<evidence type="ECO:0000256" key="4">
    <source>
        <dbReference type="ARBA" id="ARBA00023172"/>
    </source>
</evidence>
<keyword evidence="9" id="KW-1185">Reference proteome</keyword>
<protein>
    <submittedName>
        <fullName evidence="8">Integrase/recombinase XerD</fullName>
    </submittedName>
</protein>
<dbReference type="InterPro" id="IPR010998">
    <property type="entry name" value="Integrase_recombinase_N"/>
</dbReference>
<comment type="similarity">
    <text evidence="1">Belongs to the 'phage' integrase family.</text>
</comment>
<dbReference type="InterPro" id="IPR002104">
    <property type="entry name" value="Integrase_catalytic"/>
</dbReference>
<evidence type="ECO:0000256" key="5">
    <source>
        <dbReference type="PROSITE-ProRule" id="PRU01248"/>
    </source>
</evidence>
<dbReference type="InterPro" id="IPR050090">
    <property type="entry name" value="Tyrosine_recombinase_XerCD"/>
</dbReference>
<reference evidence="8 9" key="1">
    <citation type="submission" date="2020-03" db="EMBL/GenBank/DDBJ databases">
        <title>Genomic Encyclopedia of Type Strains, Phase IV (KMG-IV): sequencing the most valuable type-strain genomes for metagenomic binning, comparative biology and taxonomic classification.</title>
        <authorList>
            <person name="Goeker M."/>
        </authorList>
    </citation>
    <scope>NUCLEOTIDE SEQUENCE [LARGE SCALE GENOMIC DNA]</scope>
    <source>
        <strain evidence="8 9">DSM 105096</strain>
    </source>
</reference>
<evidence type="ECO:0000313" key="8">
    <source>
        <dbReference type="EMBL" id="NJC27502.1"/>
    </source>
</evidence>
<keyword evidence="3 5" id="KW-0238">DNA-binding</keyword>
<dbReference type="PROSITE" id="PS51898">
    <property type="entry name" value="TYR_RECOMBINASE"/>
    <property type="match status" value="1"/>
</dbReference>
<dbReference type="PANTHER" id="PTHR30349:SF41">
    <property type="entry name" value="INTEGRASE_RECOMBINASE PROTEIN MJ0367-RELATED"/>
    <property type="match status" value="1"/>
</dbReference>
<dbReference type="Gene3D" id="1.10.150.130">
    <property type="match status" value="1"/>
</dbReference>
<accession>A0ABX0XE74</accession>
<dbReference type="InterPro" id="IPR044068">
    <property type="entry name" value="CB"/>
</dbReference>
<evidence type="ECO:0000259" key="7">
    <source>
        <dbReference type="PROSITE" id="PS51900"/>
    </source>
</evidence>
<proteinExistence type="inferred from homology"/>
<sequence>MMGADAGAEKVGLEQWLQSKYSAASVTGYRYAIGRYLNWSGGEAAALAAGYGEVLNYVNELRTKGLRPRTLKNLVFGMKIYYHYLIAAGRRADHPCRRLRLRDAVDRRIRLDELHTGEELDEVLTRGTSKMAGLTERNRMIMGLLVYQALTVSEAVALRVVDIELAAGRVHVAESVSNLGRTLPLVASQIMQLHGYLTKDRPLLLTRYADPGTLLVSRFGQPLKSQAIKRIVNPGGEAKRYLPLRIRQSVIAQKLKEGHDLRAVQVFAGHRQISSTEAYRQNELEQLRAGIERHHPLQ</sequence>